<dbReference type="AlphaFoldDB" id="A0A291G7U3"/>
<evidence type="ECO:0000313" key="1">
    <source>
        <dbReference type="EMBL" id="ATG46154.1"/>
    </source>
</evidence>
<reference evidence="1 2" key="1">
    <citation type="submission" date="2017-06" db="EMBL/GenBank/DDBJ databases">
        <title>Celeribacter sp. TSPH2 complete genome sequence.</title>
        <authorList>
            <person name="Woo J.-H."/>
            <person name="Kim H.-S."/>
        </authorList>
    </citation>
    <scope>NUCLEOTIDE SEQUENCE [LARGE SCALE GENOMIC DNA]</scope>
    <source>
        <strain evidence="1 2">TSPH2</strain>
    </source>
</reference>
<name>A0A291G7U3_9RHOB</name>
<protein>
    <submittedName>
        <fullName evidence="1">Uncharacterized protein</fullName>
    </submittedName>
</protein>
<dbReference type="OrthoDB" id="10003434at2"/>
<organism evidence="1 2">
    <name type="scientific">Celeribacter ethanolicus</name>
    <dbReference type="NCBI Taxonomy" id="1758178"/>
    <lineage>
        <taxon>Bacteria</taxon>
        <taxon>Pseudomonadati</taxon>
        <taxon>Pseudomonadota</taxon>
        <taxon>Alphaproteobacteria</taxon>
        <taxon>Rhodobacterales</taxon>
        <taxon>Roseobacteraceae</taxon>
        <taxon>Celeribacter</taxon>
    </lineage>
</organism>
<accession>A0A291G7U3</accession>
<proteinExistence type="predicted"/>
<dbReference type="EMBL" id="CP022196">
    <property type="protein sequence ID" value="ATG46154.1"/>
    <property type="molecule type" value="Genomic_DNA"/>
</dbReference>
<dbReference type="STRING" id="1758178.GCA_001550095_00760"/>
<gene>
    <name evidence="1" type="ORF">CEW89_00340</name>
</gene>
<dbReference type="KEGG" id="ceh:CEW89_00340"/>
<dbReference type="RefSeq" id="WP_096804482.1">
    <property type="nucleotide sequence ID" value="NZ_CP022196.1"/>
</dbReference>
<evidence type="ECO:0000313" key="2">
    <source>
        <dbReference type="Proteomes" id="UP000217935"/>
    </source>
</evidence>
<keyword evidence="2" id="KW-1185">Reference proteome</keyword>
<dbReference type="Proteomes" id="UP000217935">
    <property type="component" value="Chromosome"/>
</dbReference>
<sequence>MFRAIFRYLTAGALAGVIALLLLTSAPPRHLSQPHLPQTEPSRHDKTSFAACRRVPSAQCLTDLGVAQAMHRRSLPGYLREVDILAQMGRFEEARALAMRVESGKQRAQEIPPETIEASVNRRLAPHLLAAALRGGGNLQAAMADTPGVDTGVLYIGALDLLGRHPYDTNTAPEERPADRTRAVVSEIAATIATLAQQPEKPRANALIHAAELHAALGQRDRAMAVLAALPQNMENPLLIMSEDLIRIIGAPEALRMYRDAGGQRTSFLLAIAEAETDGTRATKVLEQAFSEFQAQKIFPDFRGMENTVERAAALGLDALSLRLARALAEQAQTAPSALPVFPHLTAARALLSAKAPEAEVRASLARAEAAIPGNPNKVVAVGAIGGAYRWGKSGLASEARRDIATMQARLGDVSEAVHIMEGIDQPVFAWNDMLSADIPLDALNDLLAASENILPDDGQAYLRAQLAQRLLSRSDTELMRTWARATAHDLLEAKRFDEARAGVIYATLARLGAQLGDQDIERQALSRLAEAALASRDHGDLIRAGFYWHQTTGKMPQD</sequence>